<reference evidence="17 18" key="2">
    <citation type="journal article" date="2010" name="Stand. Genomic Sci.">
        <title>Complete genome sequence of Kribbella flavida type strain (IFO 14399).</title>
        <authorList>
            <person name="Pukall R."/>
            <person name="Lapidus A."/>
            <person name="Glavina Del Rio T."/>
            <person name="Copeland A."/>
            <person name="Tice H."/>
            <person name="Cheng J.-F."/>
            <person name="Lucas S."/>
            <person name="Chen F."/>
            <person name="Nolan M."/>
            <person name="LaButti K."/>
            <person name="Pati A."/>
            <person name="Ivanova N."/>
            <person name="Mavrommatis K."/>
            <person name="Mikhailova N."/>
            <person name="Pitluck S."/>
            <person name="Bruce D."/>
            <person name="Goodwin L."/>
            <person name="Land M."/>
            <person name="Hauser L."/>
            <person name="Chang Y.-J."/>
            <person name="Jeffries C.D."/>
            <person name="Chen A."/>
            <person name="Palaniappan K."/>
            <person name="Chain P."/>
            <person name="Rohde M."/>
            <person name="Goeker M."/>
            <person name="Bristow J."/>
            <person name="Eisen J.A."/>
            <person name="Markowitz V."/>
            <person name="Hugenholtz P."/>
            <person name="Kyrpides N.C."/>
            <person name="Klenk H.-P."/>
            <person name="Brettin T."/>
        </authorList>
    </citation>
    <scope>NUCLEOTIDE SEQUENCE [LARGE SCALE GENOMIC DNA]</scope>
    <source>
        <strain evidence="18">DSM 17836 / JCM 10339 / NBRC 14399</strain>
    </source>
</reference>
<evidence type="ECO:0000256" key="6">
    <source>
        <dbReference type="ARBA" id="ARBA00023002"/>
    </source>
</evidence>
<evidence type="ECO:0000256" key="14">
    <source>
        <dbReference type="PIRSR" id="PIRSR000350-3"/>
    </source>
</evidence>
<keyword evidence="5 14" id="KW-0274">FAD</keyword>
<dbReference type="AlphaFoldDB" id="D2PKI3"/>
<dbReference type="eggNOG" id="COG1249">
    <property type="taxonomic scope" value="Bacteria"/>
</dbReference>
<dbReference type="GO" id="GO:0050660">
    <property type="term" value="F:flavin adenine dinucleotide binding"/>
    <property type="evidence" value="ECO:0007669"/>
    <property type="project" value="TreeGrafter"/>
</dbReference>
<comment type="similarity">
    <text evidence="1">Belongs to the class-I pyridine nucleotide-disulfide oxidoreductase family.</text>
</comment>
<evidence type="ECO:0000256" key="9">
    <source>
        <dbReference type="ARBA" id="ARBA00048983"/>
    </source>
</evidence>
<evidence type="ECO:0000256" key="8">
    <source>
        <dbReference type="ARBA" id="ARBA00047678"/>
    </source>
</evidence>
<evidence type="ECO:0000256" key="3">
    <source>
        <dbReference type="ARBA" id="ARBA00012648"/>
    </source>
</evidence>
<evidence type="ECO:0000256" key="13">
    <source>
        <dbReference type="ARBA" id="ARBA00079404"/>
    </source>
</evidence>
<dbReference type="PIRSF" id="PIRSF000350">
    <property type="entry name" value="Mercury_reductase_MerA"/>
    <property type="match status" value="1"/>
</dbReference>
<comment type="cofactor">
    <cofactor evidence="14">
        <name>FAD</name>
        <dbReference type="ChEBI" id="CHEBI:57692"/>
    </cofactor>
    <text evidence="14">Binds 1 FAD per subunit.</text>
</comment>
<dbReference type="InterPro" id="IPR036188">
    <property type="entry name" value="FAD/NAD-bd_sf"/>
</dbReference>
<dbReference type="Gene3D" id="3.30.390.30">
    <property type="match status" value="1"/>
</dbReference>
<dbReference type="HOGENOM" id="CLU_016755_0_3_11"/>
<feature type="binding site" evidence="14">
    <location>
        <begin position="180"/>
        <end position="187"/>
    </location>
    <ligand>
        <name>NAD(+)</name>
        <dbReference type="ChEBI" id="CHEBI:57540"/>
    </ligand>
</feature>
<dbReference type="EMBL" id="CP001736">
    <property type="protein sequence ID" value="ADB30495.1"/>
    <property type="molecule type" value="Genomic_DNA"/>
</dbReference>
<accession>D2PKI3</accession>
<feature type="binding site" evidence="14">
    <location>
        <position position="119"/>
    </location>
    <ligand>
        <name>FAD</name>
        <dbReference type="ChEBI" id="CHEBI:57692"/>
    </ligand>
</feature>
<evidence type="ECO:0000313" key="17">
    <source>
        <dbReference type="EMBL" id="ADB30495.1"/>
    </source>
</evidence>
<dbReference type="SUPFAM" id="SSF55424">
    <property type="entry name" value="FAD/NAD-linked reductases, dimerisation (C-terminal) domain"/>
    <property type="match status" value="1"/>
</dbReference>
<reference evidence="18" key="1">
    <citation type="submission" date="2009-09" db="EMBL/GenBank/DDBJ databases">
        <title>The complete genome of Kribbella flavida DSM 17836.</title>
        <authorList>
            <consortium name="US DOE Joint Genome Institute (JGI-PGF)"/>
            <person name="Lucas S."/>
            <person name="Copeland A."/>
            <person name="Lapidus A."/>
            <person name="Glavina del Rio T."/>
            <person name="Dalin E."/>
            <person name="Tice H."/>
            <person name="Bruce D."/>
            <person name="Goodwin L."/>
            <person name="Pitluck S."/>
            <person name="Kyrpides N."/>
            <person name="Mavromatis K."/>
            <person name="Ivanova N."/>
            <person name="Saunders E."/>
            <person name="Brettin T."/>
            <person name="Detter J.C."/>
            <person name="Han C."/>
            <person name="Larimer F."/>
            <person name="Land M."/>
            <person name="Hauser L."/>
            <person name="Markowitz V."/>
            <person name="Cheng J.-F."/>
            <person name="Hugenholtz P."/>
            <person name="Woyke T."/>
            <person name="Wu D."/>
            <person name="Pukall R."/>
            <person name="Klenk H.-P."/>
            <person name="Eisen J.A."/>
        </authorList>
    </citation>
    <scope>NUCLEOTIDE SEQUENCE [LARGE SCALE GENOMIC DNA]</scope>
    <source>
        <strain evidence="18">DSM 17836 / JCM 10339 / NBRC 14399</strain>
    </source>
</reference>
<evidence type="ECO:0000256" key="12">
    <source>
        <dbReference type="ARBA" id="ARBA00077506"/>
    </source>
</evidence>
<keyword evidence="18" id="KW-1185">Reference proteome</keyword>
<dbReference type="SUPFAM" id="SSF51905">
    <property type="entry name" value="FAD/NAD(P)-binding domain"/>
    <property type="match status" value="1"/>
</dbReference>
<feature type="binding site" evidence="14">
    <location>
        <position position="308"/>
    </location>
    <ligand>
        <name>FAD</name>
        <dbReference type="ChEBI" id="CHEBI:57692"/>
    </ligand>
</feature>
<comment type="catalytic activity">
    <reaction evidence="9">
        <text>a quinone + NADPH + H(+) = a quinol + NADP(+)</text>
        <dbReference type="Rhea" id="RHEA:46164"/>
        <dbReference type="ChEBI" id="CHEBI:15378"/>
        <dbReference type="ChEBI" id="CHEBI:24646"/>
        <dbReference type="ChEBI" id="CHEBI:57783"/>
        <dbReference type="ChEBI" id="CHEBI:58349"/>
        <dbReference type="ChEBI" id="CHEBI:132124"/>
        <dbReference type="EC" id="1.6.5.2"/>
    </reaction>
</comment>
<dbReference type="InterPro" id="IPR004099">
    <property type="entry name" value="Pyr_nucl-diS_OxRdtase_dimer"/>
</dbReference>
<comment type="catalytic activity">
    <reaction evidence="8">
        <text>a quinone + NADH + H(+) = a quinol + NAD(+)</text>
        <dbReference type="Rhea" id="RHEA:46160"/>
        <dbReference type="ChEBI" id="CHEBI:15378"/>
        <dbReference type="ChEBI" id="CHEBI:24646"/>
        <dbReference type="ChEBI" id="CHEBI:57540"/>
        <dbReference type="ChEBI" id="CHEBI:57945"/>
        <dbReference type="ChEBI" id="CHEBI:132124"/>
        <dbReference type="EC" id="1.6.5.2"/>
    </reaction>
</comment>
<dbReference type="STRING" id="479435.Kfla_1394"/>
<dbReference type="PRINTS" id="PR00411">
    <property type="entry name" value="PNDRDTASEI"/>
</dbReference>
<feature type="domain" description="FAD/NAD(P)-binding" evidence="16">
    <location>
        <begin position="3"/>
        <end position="323"/>
    </location>
</feature>
<dbReference type="PANTHER" id="PTHR43014:SF1">
    <property type="entry name" value="NAD(P)H DEHYDROGENASE (QUINONE)"/>
    <property type="match status" value="1"/>
</dbReference>
<evidence type="ECO:0000256" key="1">
    <source>
        <dbReference type="ARBA" id="ARBA00007532"/>
    </source>
</evidence>
<dbReference type="EC" id="1.6.5.2" evidence="3"/>
<evidence type="ECO:0000256" key="4">
    <source>
        <dbReference type="ARBA" id="ARBA00022630"/>
    </source>
</evidence>
<keyword evidence="14" id="KW-0547">Nucleotide-binding</keyword>
<dbReference type="PRINTS" id="PR00368">
    <property type="entry name" value="FADPNR"/>
</dbReference>
<evidence type="ECO:0000256" key="5">
    <source>
        <dbReference type="ARBA" id="ARBA00022827"/>
    </source>
</evidence>
<protein>
    <recommendedName>
        <fullName evidence="10">NAD(P)H dehydrogenase (quinone)</fullName>
        <ecNumber evidence="3">1.6.5.2</ecNumber>
    </recommendedName>
    <alternativeName>
        <fullName evidence="13">NAD(P)H quinone reductase</fullName>
    </alternativeName>
    <alternativeName>
        <fullName evidence="11">NAD(P)H: menadione oxidoreductase</fullName>
    </alternativeName>
    <alternativeName>
        <fullName evidence="12">NADH-menadione reductase</fullName>
    </alternativeName>
</protein>
<dbReference type="KEGG" id="kfl:Kfla_1394"/>
<dbReference type="Gene3D" id="3.50.50.60">
    <property type="entry name" value="FAD/NAD(P)-binding domain"/>
    <property type="match status" value="2"/>
</dbReference>
<name>D2PKI3_KRIFD</name>
<dbReference type="Proteomes" id="UP000007967">
    <property type="component" value="Chromosome"/>
</dbReference>
<evidence type="ECO:0000313" key="18">
    <source>
        <dbReference type="Proteomes" id="UP000007967"/>
    </source>
</evidence>
<keyword evidence="7 14" id="KW-0520">NAD</keyword>
<keyword evidence="4" id="KW-0285">Flavoprotein</keyword>
<dbReference type="Pfam" id="PF07992">
    <property type="entry name" value="Pyr_redox_2"/>
    <property type="match status" value="1"/>
</dbReference>
<feature type="binding site" evidence="14">
    <location>
        <position position="267"/>
    </location>
    <ligand>
        <name>NAD(+)</name>
        <dbReference type="ChEBI" id="CHEBI:57540"/>
    </ligand>
</feature>
<dbReference type="PANTHER" id="PTHR43014">
    <property type="entry name" value="MERCURIC REDUCTASE"/>
    <property type="match status" value="1"/>
</dbReference>
<proteinExistence type="inferred from homology"/>
<dbReference type="InterPro" id="IPR001100">
    <property type="entry name" value="Pyr_nuc-diS_OxRdtase"/>
</dbReference>
<comment type="subunit">
    <text evidence="2">Homotetramer.</text>
</comment>
<sequence length="459" mass="47024">MARVVIIGGGPGGYEAASAAAQLGAEVTVVDSDGIGGSAVLTDCVPSKTLIATAEVMTEVVEAGELGLRVDDGDDDPANSVSVELPVVNQRVKALATAQSEGISRRLAADNVRVISGRGRLDGPETVVVGDERLAADVVLIATGARPRILPGSEPDGERILTWEQVYELTELPERLIVVGSGVTGAEFASAYDALGSDVVLVSSRDRVLPGEDQDAAEVLEDVFKRRGMTVLGKSRAESVKRHGDGVVVTLTDGRSVEGSHALLAVGSLPNTEDMGLVESGVSLGDGGFVTVDKVSRTSARGVYAAGDCTGVLMLASVAAMQGRIAMSHALGDAVAPLNLSTVSSNVFTAPEIATVGLTQAVVDAGGSTAMAVKVPLADNARAKMQGVKDGFVKLFCLPNTGIIVGGVVVAPRASELIHPISLAVGARLTVDQMAQSFTVYPSVSGSIAEAARRLHLRS</sequence>
<evidence type="ECO:0000256" key="7">
    <source>
        <dbReference type="ARBA" id="ARBA00023027"/>
    </source>
</evidence>
<organism evidence="17 18">
    <name type="scientific">Kribbella flavida (strain DSM 17836 / JCM 10339 / NBRC 14399)</name>
    <dbReference type="NCBI Taxonomy" id="479435"/>
    <lineage>
        <taxon>Bacteria</taxon>
        <taxon>Bacillati</taxon>
        <taxon>Actinomycetota</taxon>
        <taxon>Actinomycetes</taxon>
        <taxon>Propionibacteriales</taxon>
        <taxon>Kribbellaceae</taxon>
        <taxon>Kribbella</taxon>
    </lineage>
</organism>
<gene>
    <name evidence="17" type="ordered locus">Kfla_1394</name>
</gene>
<evidence type="ECO:0000256" key="10">
    <source>
        <dbReference type="ARBA" id="ARBA00072193"/>
    </source>
</evidence>
<evidence type="ECO:0000259" key="15">
    <source>
        <dbReference type="Pfam" id="PF02852"/>
    </source>
</evidence>
<evidence type="ECO:0000256" key="11">
    <source>
        <dbReference type="ARBA" id="ARBA00076614"/>
    </source>
</evidence>
<dbReference type="InterPro" id="IPR016156">
    <property type="entry name" value="FAD/NAD-linked_Rdtase_dimer_sf"/>
</dbReference>
<dbReference type="FunFam" id="3.50.50.60:FF:000054">
    <property type="entry name" value="Flavoprotein disulfide reductase"/>
    <property type="match status" value="1"/>
</dbReference>
<dbReference type="NCBIfam" id="NF005883">
    <property type="entry name" value="PRK07845.1"/>
    <property type="match status" value="1"/>
</dbReference>
<evidence type="ECO:0000259" key="16">
    <source>
        <dbReference type="Pfam" id="PF07992"/>
    </source>
</evidence>
<keyword evidence="6" id="KW-0560">Oxidoreductase</keyword>
<feature type="domain" description="Pyridine nucleotide-disulphide oxidoreductase dimerisation" evidence="15">
    <location>
        <begin position="344"/>
        <end position="452"/>
    </location>
</feature>
<dbReference type="InterPro" id="IPR023753">
    <property type="entry name" value="FAD/NAD-binding_dom"/>
</dbReference>
<dbReference type="RefSeq" id="WP_012919051.1">
    <property type="nucleotide sequence ID" value="NC_013729.1"/>
</dbReference>
<dbReference type="GO" id="GO:0003955">
    <property type="term" value="F:NAD(P)H dehydrogenase (quinone) activity"/>
    <property type="evidence" value="ECO:0007669"/>
    <property type="project" value="UniProtKB-EC"/>
</dbReference>
<evidence type="ECO:0000256" key="2">
    <source>
        <dbReference type="ARBA" id="ARBA00011881"/>
    </source>
</evidence>
<dbReference type="Pfam" id="PF02852">
    <property type="entry name" value="Pyr_redox_dim"/>
    <property type="match status" value="1"/>
</dbReference>
<feature type="binding site" evidence="14">
    <location>
        <position position="48"/>
    </location>
    <ligand>
        <name>FAD</name>
        <dbReference type="ChEBI" id="CHEBI:57692"/>
    </ligand>
</feature>